<keyword evidence="1" id="KW-0812">Transmembrane</keyword>
<proteinExistence type="predicted"/>
<dbReference type="PANTHER" id="PTHR35340:SF9">
    <property type="entry name" value="ASST-DOMAIN-CONTAINING PROTEIN"/>
    <property type="match status" value="1"/>
</dbReference>
<dbReference type="EMBL" id="JBFMKM010000005">
    <property type="protein sequence ID" value="KAL1306248.1"/>
    <property type="molecule type" value="Genomic_DNA"/>
</dbReference>
<keyword evidence="4" id="KW-1185">Reference proteome</keyword>
<evidence type="ECO:0000313" key="3">
    <source>
        <dbReference type="EMBL" id="KAL1306248.1"/>
    </source>
</evidence>
<keyword evidence="1" id="KW-1133">Transmembrane helix</keyword>
<comment type="caution">
    <text evidence="3">The sequence shown here is derived from an EMBL/GenBank/DDBJ whole genome shotgun (WGS) entry which is preliminary data.</text>
</comment>
<dbReference type="InterPro" id="IPR039535">
    <property type="entry name" value="ASST-like"/>
</dbReference>
<dbReference type="PANTHER" id="PTHR35340">
    <property type="entry name" value="PQQ ENZYME REPEAT PROTEIN-RELATED"/>
    <property type="match status" value="1"/>
</dbReference>
<dbReference type="InterPro" id="IPR053143">
    <property type="entry name" value="Arylsulfate_ST"/>
</dbReference>
<dbReference type="Pfam" id="PF14269">
    <property type="entry name" value="Arylsulfotran_2"/>
    <property type="match status" value="1"/>
</dbReference>
<feature type="chain" id="PRO_5046460951" description="ASST-domain-containing protein" evidence="2">
    <location>
        <begin position="23"/>
        <end position="637"/>
    </location>
</feature>
<name>A0ABR3PJR5_9PEZI</name>
<evidence type="ECO:0008006" key="5">
    <source>
        <dbReference type="Google" id="ProtNLM"/>
    </source>
</evidence>
<dbReference type="RefSeq" id="XP_069202521.1">
    <property type="nucleotide sequence ID" value="XM_069343968.1"/>
</dbReference>
<sequence length="637" mass="70177">MARSSFLGLISSAALLLQVASGQLNNDTSPTHQFKSRPDLHSPIVEIDLLRPELVAPGYIFVAPYRNVDPGPYIYDNYGNLVWSGAGSSGPKTAHAPHTCVYKGEEHLCYFQGEQHQGFARGHGVIMDNHYRIVKTVEASGAGASSDMHEFRITPYSDSKTALMTVYQPRMYDLTTNPRYRIKGGIGWIVEGVFQEIEIDTGRVVFEWRSADHLDPSLGYTMPATTDTSGDGLTENTPWDYFHINSIDKNEEGDYLISARHMAAIYKLSGKDGSVLWELGGANPTFEQTNFNFSSQHHARWLNENGTHTTLTFYDNASNGVNITDKYSRGYFITIDHVARTATAFKAYDAPEPEGGLLSGSQGNIQLLPNGNVHIGWGEHAHYSEHTADGSAVMYAKVAHRASNVMIYRSYKFPWIGQPLTKPALWTYSRTGDDASGMVFYVSWNGATEVDSWNFYASGNAAGPFSLVGNAKKDGFETVARYMNVTGWAFAEALDVEGVALERSVIAKTFLPSQGLREHCTDWGCGKAEHAGELDEMDFGLLETYPELQSPNRGYNTAQYYAELDPVEPRPGQGPEEQDIETGGSAILLIGAMATVFLAIMGLFMARRQVAASISPLREACANSRLFGKDFPFVKSD</sequence>
<dbReference type="GeneID" id="95978038"/>
<accession>A0ABR3PJR5</accession>
<gene>
    <name evidence="3" type="ORF">AAFC00_004338</name>
</gene>
<evidence type="ECO:0000313" key="4">
    <source>
        <dbReference type="Proteomes" id="UP001562354"/>
    </source>
</evidence>
<feature type="signal peptide" evidence="2">
    <location>
        <begin position="1"/>
        <end position="22"/>
    </location>
</feature>
<dbReference type="Proteomes" id="UP001562354">
    <property type="component" value="Unassembled WGS sequence"/>
</dbReference>
<evidence type="ECO:0000256" key="1">
    <source>
        <dbReference type="SAM" id="Phobius"/>
    </source>
</evidence>
<organism evidence="3 4">
    <name type="scientific">Neodothiora populina</name>
    <dbReference type="NCBI Taxonomy" id="2781224"/>
    <lineage>
        <taxon>Eukaryota</taxon>
        <taxon>Fungi</taxon>
        <taxon>Dikarya</taxon>
        <taxon>Ascomycota</taxon>
        <taxon>Pezizomycotina</taxon>
        <taxon>Dothideomycetes</taxon>
        <taxon>Dothideomycetidae</taxon>
        <taxon>Dothideales</taxon>
        <taxon>Dothioraceae</taxon>
        <taxon>Neodothiora</taxon>
    </lineage>
</organism>
<reference evidence="3 4" key="1">
    <citation type="submission" date="2024-07" db="EMBL/GenBank/DDBJ databases">
        <title>Draft sequence of the Neodothiora populina.</title>
        <authorList>
            <person name="Drown D.D."/>
            <person name="Schuette U.S."/>
            <person name="Buechlein A.B."/>
            <person name="Rusch D.R."/>
            <person name="Winton L.W."/>
            <person name="Adams G.A."/>
        </authorList>
    </citation>
    <scope>NUCLEOTIDE SEQUENCE [LARGE SCALE GENOMIC DNA]</scope>
    <source>
        <strain evidence="3 4">CPC 39397</strain>
    </source>
</reference>
<keyword evidence="2" id="KW-0732">Signal</keyword>
<keyword evidence="1" id="KW-0472">Membrane</keyword>
<evidence type="ECO:0000256" key="2">
    <source>
        <dbReference type="SAM" id="SignalP"/>
    </source>
</evidence>
<protein>
    <recommendedName>
        <fullName evidence="5">ASST-domain-containing protein</fullName>
    </recommendedName>
</protein>
<feature type="transmembrane region" description="Helical" evidence="1">
    <location>
        <begin position="586"/>
        <end position="606"/>
    </location>
</feature>